<sequence length="210" mass="23095">MKSKIATGVQAVLAVSIFYLGYAIHSVTSKIDEVIEHYPVILTEMNQLASQLKIDDWLATTETFNNQLPKITEVADNAVVVIADTNKAIESINQKIPQIQQELTLYRETVIPQTQKELKAYREQVIPPLLVESKQYRVQTIPAVIKESEALRAEVPVVLASVDEILDKSHDLGKKASQGAVKGVILSPVDLLRDTGAGLKNQVVGPAEED</sequence>
<dbReference type="EMBL" id="BBSA01000002">
    <property type="protein sequence ID" value="GAM60977.1"/>
    <property type="molecule type" value="Genomic_DNA"/>
</dbReference>
<reference evidence="1 2" key="2">
    <citation type="submission" date="2015-01" db="EMBL/GenBank/DDBJ databases">
        <authorList>
            <consortium name="NBRP consortium"/>
            <person name="Sawabe T."/>
            <person name="Meirelles P."/>
            <person name="Feng G."/>
            <person name="Sayaka M."/>
            <person name="Hattori M."/>
            <person name="Ohkuma M."/>
        </authorList>
    </citation>
    <scope>NUCLEOTIDE SEQUENCE [LARGE SCALE GENOMIC DNA]</scope>
    <source>
        <strain evidence="1 2">JCM19232</strain>
    </source>
</reference>
<evidence type="ECO:0000313" key="1">
    <source>
        <dbReference type="EMBL" id="GAM60977.1"/>
    </source>
</evidence>
<comment type="caution">
    <text evidence="1">The sequence shown here is derived from an EMBL/GenBank/DDBJ whole genome shotgun (WGS) entry which is preliminary data.</text>
</comment>
<reference evidence="1 2" key="1">
    <citation type="submission" date="2015-01" db="EMBL/GenBank/DDBJ databases">
        <title>Vibrio sp. C5 JCM 19232 whole genome shotgun sequence.</title>
        <authorList>
            <person name="Sawabe T."/>
            <person name="Meirelles P."/>
            <person name="Feng G."/>
            <person name="Sayaka M."/>
            <person name="Hattori M."/>
            <person name="Ohkuma M."/>
        </authorList>
    </citation>
    <scope>NUCLEOTIDE SEQUENCE [LARGE SCALE GENOMIC DNA]</scope>
    <source>
        <strain evidence="1 2">JCM19232</strain>
    </source>
</reference>
<gene>
    <name evidence="1" type="ORF">JCM19232_3919</name>
</gene>
<dbReference type="Proteomes" id="UP000031670">
    <property type="component" value="Unassembled WGS sequence"/>
</dbReference>
<protein>
    <submittedName>
        <fullName evidence="1">Uncharacterized protein</fullName>
    </submittedName>
</protein>
<name>A0A0B8P8V4_9VIBR</name>
<organism evidence="1 2">
    <name type="scientific">Vibrio ishigakensis</name>
    <dbReference type="NCBI Taxonomy" id="1481914"/>
    <lineage>
        <taxon>Bacteria</taxon>
        <taxon>Pseudomonadati</taxon>
        <taxon>Pseudomonadota</taxon>
        <taxon>Gammaproteobacteria</taxon>
        <taxon>Vibrionales</taxon>
        <taxon>Vibrionaceae</taxon>
        <taxon>Vibrio</taxon>
    </lineage>
</organism>
<evidence type="ECO:0000313" key="2">
    <source>
        <dbReference type="Proteomes" id="UP000031670"/>
    </source>
</evidence>
<proteinExistence type="predicted"/>
<accession>A0A0B8P8V4</accession>
<dbReference type="AlphaFoldDB" id="A0A0B8P8V4"/>